<comment type="caution">
    <text evidence="1">The sequence shown here is derived from an EMBL/GenBank/DDBJ whole genome shotgun (WGS) entry which is preliminary data.</text>
</comment>
<accession>A0ABV0MLP7</accession>
<sequence>MLANLSGEKHVNMGCSTGVLHRVVVAGLSVLFVSPKRSVKKDTSGDYRLLNTCGTLGWQVIHFSSINAWKATGGHPVTQIFLQVLQLIG</sequence>
<evidence type="ECO:0000313" key="1">
    <source>
        <dbReference type="EMBL" id="MEQ2160012.1"/>
    </source>
</evidence>
<reference evidence="1 2" key="1">
    <citation type="submission" date="2021-06" db="EMBL/GenBank/DDBJ databases">
        <authorList>
            <person name="Palmer J.M."/>
        </authorList>
    </citation>
    <scope>NUCLEOTIDE SEQUENCE [LARGE SCALE GENOMIC DNA]</scope>
    <source>
        <strain evidence="1 2">GA_2019</strain>
        <tissue evidence="1">Muscle</tissue>
    </source>
</reference>
<name>A0ABV0MLP7_9TELE</name>
<keyword evidence="2" id="KW-1185">Reference proteome</keyword>
<dbReference type="Proteomes" id="UP001476798">
    <property type="component" value="Unassembled WGS sequence"/>
</dbReference>
<proteinExistence type="predicted"/>
<gene>
    <name evidence="1" type="ORF">GOODEAATRI_029184</name>
</gene>
<organism evidence="1 2">
    <name type="scientific">Goodea atripinnis</name>
    <dbReference type="NCBI Taxonomy" id="208336"/>
    <lineage>
        <taxon>Eukaryota</taxon>
        <taxon>Metazoa</taxon>
        <taxon>Chordata</taxon>
        <taxon>Craniata</taxon>
        <taxon>Vertebrata</taxon>
        <taxon>Euteleostomi</taxon>
        <taxon>Actinopterygii</taxon>
        <taxon>Neopterygii</taxon>
        <taxon>Teleostei</taxon>
        <taxon>Neoteleostei</taxon>
        <taxon>Acanthomorphata</taxon>
        <taxon>Ovalentaria</taxon>
        <taxon>Atherinomorphae</taxon>
        <taxon>Cyprinodontiformes</taxon>
        <taxon>Goodeidae</taxon>
        <taxon>Goodea</taxon>
    </lineage>
</organism>
<protein>
    <submittedName>
        <fullName evidence="1">Uncharacterized protein</fullName>
    </submittedName>
</protein>
<evidence type="ECO:0000313" key="2">
    <source>
        <dbReference type="Proteomes" id="UP001476798"/>
    </source>
</evidence>
<dbReference type="EMBL" id="JAHRIO010004236">
    <property type="protein sequence ID" value="MEQ2160012.1"/>
    <property type="molecule type" value="Genomic_DNA"/>
</dbReference>